<dbReference type="SMART" id="SM00387">
    <property type="entry name" value="HATPase_c"/>
    <property type="match status" value="1"/>
</dbReference>
<evidence type="ECO:0000259" key="15">
    <source>
        <dbReference type="PROSITE" id="PS50109"/>
    </source>
</evidence>
<name>A0A432MDG5_9BACT</name>
<evidence type="ECO:0000256" key="10">
    <source>
        <dbReference type="ARBA" id="ARBA00023012"/>
    </source>
</evidence>
<organism evidence="19 20">
    <name type="scientific">Tautonia sociabilis</name>
    <dbReference type="NCBI Taxonomy" id="2080755"/>
    <lineage>
        <taxon>Bacteria</taxon>
        <taxon>Pseudomonadati</taxon>
        <taxon>Planctomycetota</taxon>
        <taxon>Planctomycetia</taxon>
        <taxon>Isosphaerales</taxon>
        <taxon>Isosphaeraceae</taxon>
        <taxon>Tautonia</taxon>
    </lineage>
</organism>
<feature type="domain" description="PAC" evidence="18">
    <location>
        <begin position="63"/>
        <end position="116"/>
    </location>
</feature>
<evidence type="ECO:0000259" key="16">
    <source>
        <dbReference type="PROSITE" id="PS50110"/>
    </source>
</evidence>
<evidence type="ECO:0000256" key="1">
    <source>
        <dbReference type="ARBA" id="ARBA00000085"/>
    </source>
</evidence>
<feature type="domain" description="Response regulatory" evidence="16">
    <location>
        <begin position="511"/>
        <end position="647"/>
    </location>
</feature>
<dbReference type="InterPro" id="IPR027417">
    <property type="entry name" value="P-loop_NTPase"/>
</dbReference>
<keyword evidence="9" id="KW-0067">ATP-binding</keyword>
<comment type="subcellular location">
    <subcellularLocation>
        <location evidence="2">Cytoplasm</location>
    </subcellularLocation>
</comment>
<dbReference type="Gene3D" id="3.30.565.10">
    <property type="entry name" value="Histidine kinase-like ATPase, C-terminal domain"/>
    <property type="match status" value="1"/>
</dbReference>
<dbReference type="FunFam" id="3.30.450.20:FF:000099">
    <property type="entry name" value="Sensory box sensor histidine kinase"/>
    <property type="match status" value="1"/>
</dbReference>
<sequence length="676" mass="74301">MPQIVWAARPDGYIDYYNDRWYEFTGCDRSSGGDESWKPILHPDDLLPCLDAWYGSVASGEPYEIQYRFRDRRTGQYRWHLGRALPVRDESGRIIRWSGTSTDIDDLRRVEEDRRYLATIVESSGDAIVSKGRDGVIRSWNGGAERLFGYSAAEAIGQSAALLCPGVGEEGILDQVGDGERIDHFESVRRTKDGRLIDVSLTMSPIVDRGGVVVGISEIARDITERKEAEAAIRRLNADLEDRVAIRTAELERAKEAAEAASRAKGEFLANVSHEIRTPMNTVIGLTALVLDTPLNPRQREDLEMIRSAAESLMALIEDLLDFSRIESRRFQLDPTPFGLRRLLGETMNLLAIRAHAKGLEISLRIRPDVPDALTGDPARLRQVLINLVGNAIKFTAHGEVLVEVEAGPRLNDRTELIFHVKDSGIGIPADKRASIFQPFVQADGSTTRLYGGTGLGLAISSQLVELMGGRIWVESEPGRGSTFHFTASFASDVEARRRRDRDPGALRGLRTLVVDDNPTNRRILEAMLSGWGMEVTLADGAREAFAAIDSARHFDLIILDVPCTYDERYFETLTTANHSILIGEQTLSSVRALKLVHESLEGARGGSEPHVIAINRYDPKNSVFSVGRLLGPIGVPSLSTIACDVAAASAALHKGCPVRLVAPRSPLVADVASIV</sequence>
<evidence type="ECO:0000256" key="8">
    <source>
        <dbReference type="ARBA" id="ARBA00022777"/>
    </source>
</evidence>
<dbReference type="SUPFAM" id="SSF47384">
    <property type="entry name" value="Homodimeric domain of signal transducing histidine kinase"/>
    <property type="match status" value="1"/>
</dbReference>
<dbReference type="GO" id="GO:0032991">
    <property type="term" value="C:protein-containing complex"/>
    <property type="evidence" value="ECO:0007669"/>
    <property type="project" value="UniProtKB-ARBA"/>
</dbReference>
<evidence type="ECO:0000256" key="9">
    <source>
        <dbReference type="ARBA" id="ARBA00022840"/>
    </source>
</evidence>
<evidence type="ECO:0000259" key="17">
    <source>
        <dbReference type="PROSITE" id="PS50112"/>
    </source>
</evidence>
<dbReference type="CDD" id="cd00082">
    <property type="entry name" value="HisKA"/>
    <property type="match status" value="1"/>
</dbReference>
<dbReference type="CDD" id="cd00130">
    <property type="entry name" value="PAS"/>
    <property type="match status" value="2"/>
</dbReference>
<dbReference type="FunFam" id="3.30.565.10:FF:000010">
    <property type="entry name" value="Sensor histidine kinase RcsC"/>
    <property type="match status" value="1"/>
</dbReference>
<dbReference type="PROSITE" id="PS50109">
    <property type="entry name" value="HIS_KIN"/>
    <property type="match status" value="1"/>
</dbReference>
<comment type="caution">
    <text evidence="19">The sequence shown here is derived from an EMBL/GenBank/DDBJ whole genome shotgun (WGS) entry which is preliminary data.</text>
</comment>
<dbReference type="GO" id="GO:0005737">
    <property type="term" value="C:cytoplasm"/>
    <property type="evidence" value="ECO:0007669"/>
    <property type="project" value="UniProtKB-SubCell"/>
</dbReference>
<keyword evidence="7" id="KW-0547">Nucleotide-binding</keyword>
<dbReference type="PROSITE" id="PS50113">
    <property type="entry name" value="PAC"/>
    <property type="match status" value="2"/>
</dbReference>
<dbReference type="PROSITE" id="PS50112">
    <property type="entry name" value="PAS"/>
    <property type="match status" value="1"/>
</dbReference>
<dbReference type="FunFam" id="1.10.287.130:FF:000002">
    <property type="entry name" value="Two-component osmosensing histidine kinase"/>
    <property type="match status" value="1"/>
</dbReference>
<dbReference type="InterPro" id="IPR000700">
    <property type="entry name" value="PAS-assoc_C"/>
</dbReference>
<evidence type="ECO:0000256" key="3">
    <source>
        <dbReference type="ARBA" id="ARBA00012438"/>
    </source>
</evidence>
<dbReference type="InterPro" id="IPR035965">
    <property type="entry name" value="PAS-like_dom_sf"/>
</dbReference>
<evidence type="ECO:0000259" key="18">
    <source>
        <dbReference type="PROSITE" id="PS50113"/>
    </source>
</evidence>
<evidence type="ECO:0000313" key="19">
    <source>
        <dbReference type="EMBL" id="RUL82326.1"/>
    </source>
</evidence>
<keyword evidence="14" id="KW-0175">Coiled coil</keyword>
<dbReference type="SMART" id="SM00086">
    <property type="entry name" value="PAC"/>
    <property type="match status" value="2"/>
</dbReference>
<dbReference type="SUPFAM" id="SSF55785">
    <property type="entry name" value="PYP-like sensor domain (PAS domain)"/>
    <property type="match status" value="2"/>
</dbReference>
<keyword evidence="4" id="KW-0963">Cytoplasm</keyword>
<feature type="coiled-coil region" evidence="14">
    <location>
        <begin position="219"/>
        <end position="257"/>
    </location>
</feature>
<keyword evidence="5 13" id="KW-0597">Phosphoprotein</keyword>
<feature type="domain" description="Histidine kinase" evidence="15">
    <location>
        <begin position="271"/>
        <end position="492"/>
    </location>
</feature>
<proteinExistence type="predicted"/>
<dbReference type="SMART" id="SM00388">
    <property type="entry name" value="HisKA"/>
    <property type="match status" value="1"/>
</dbReference>
<evidence type="ECO:0000256" key="11">
    <source>
        <dbReference type="ARBA" id="ARBA00064003"/>
    </source>
</evidence>
<evidence type="ECO:0000256" key="14">
    <source>
        <dbReference type="SAM" id="Coils"/>
    </source>
</evidence>
<dbReference type="SUPFAM" id="SSF52172">
    <property type="entry name" value="CheY-like"/>
    <property type="match status" value="1"/>
</dbReference>
<dbReference type="AlphaFoldDB" id="A0A432MDG5"/>
<feature type="domain" description="PAS" evidence="17">
    <location>
        <begin position="113"/>
        <end position="159"/>
    </location>
</feature>
<dbReference type="InterPro" id="IPR001789">
    <property type="entry name" value="Sig_transdc_resp-reg_receiver"/>
</dbReference>
<protein>
    <recommendedName>
        <fullName evidence="12">Sensory/regulatory protein RpfC</fullName>
        <ecNumber evidence="3">2.7.13.3</ecNumber>
    </recommendedName>
</protein>
<accession>A0A432MDG5</accession>
<dbReference type="Gene3D" id="1.10.287.130">
    <property type="match status" value="1"/>
</dbReference>
<dbReference type="Gene3D" id="3.30.450.20">
    <property type="entry name" value="PAS domain"/>
    <property type="match status" value="2"/>
</dbReference>
<reference evidence="19 20" key="1">
    <citation type="submission" date="2018-12" db="EMBL/GenBank/DDBJ databases">
        <authorList>
            <person name="Toschakov S.V."/>
        </authorList>
    </citation>
    <scope>NUCLEOTIDE SEQUENCE [LARGE SCALE GENOMIC DNA]</scope>
    <source>
        <strain evidence="19 20">GM2012</strain>
    </source>
</reference>
<dbReference type="Pfam" id="PF02518">
    <property type="entry name" value="HATPase_c"/>
    <property type="match status" value="1"/>
</dbReference>
<dbReference type="InterPro" id="IPR004358">
    <property type="entry name" value="Sig_transdc_His_kin-like_C"/>
</dbReference>
<dbReference type="InterPro" id="IPR001610">
    <property type="entry name" value="PAC"/>
</dbReference>
<evidence type="ECO:0000256" key="7">
    <source>
        <dbReference type="ARBA" id="ARBA00022741"/>
    </source>
</evidence>
<dbReference type="InterPro" id="IPR036097">
    <property type="entry name" value="HisK_dim/P_sf"/>
</dbReference>
<dbReference type="SUPFAM" id="SSF55874">
    <property type="entry name" value="ATPase domain of HSP90 chaperone/DNA topoisomerase II/histidine kinase"/>
    <property type="match status" value="1"/>
</dbReference>
<dbReference type="Pfam" id="PF00512">
    <property type="entry name" value="HisKA"/>
    <property type="match status" value="1"/>
</dbReference>
<dbReference type="SUPFAM" id="SSF52540">
    <property type="entry name" value="P-loop containing nucleoside triphosphate hydrolases"/>
    <property type="match status" value="1"/>
</dbReference>
<comment type="subunit">
    <text evidence="11">At low DSF concentrations, interacts with RpfF.</text>
</comment>
<dbReference type="SMART" id="SM00091">
    <property type="entry name" value="PAS"/>
    <property type="match status" value="1"/>
</dbReference>
<keyword evidence="6" id="KW-0808">Transferase</keyword>
<dbReference type="Proteomes" id="UP000280296">
    <property type="component" value="Unassembled WGS sequence"/>
</dbReference>
<dbReference type="InterPro" id="IPR013655">
    <property type="entry name" value="PAS_fold_3"/>
</dbReference>
<dbReference type="PANTHER" id="PTHR45339">
    <property type="entry name" value="HYBRID SIGNAL TRANSDUCTION HISTIDINE KINASE J"/>
    <property type="match status" value="1"/>
</dbReference>
<feature type="modified residue" description="4-aspartylphosphate" evidence="13">
    <location>
        <position position="561"/>
    </location>
</feature>
<evidence type="ECO:0000256" key="6">
    <source>
        <dbReference type="ARBA" id="ARBA00022679"/>
    </source>
</evidence>
<dbReference type="Pfam" id="PF13426">
    <property type="entry name" value="PAS_9"/>
    <property type="match status" value="1"/>
</dbReference>
<dbReference type="EC" id="2.7.13.3" evidence="3"/>
<evidence type="ECO:0000256" key="2">
    <source>
        <dbReference type="ARBA" id="ARBA00004496"/>
    </source>
</evidence>
<dbReference type="CDD" id="cd16922">
    <property type="entry name" value="HATPase_EvgS-ArcB-TorS-like"/>
    <property type="match status" value="1"/>
</dbReference>
<evidence type="ECO:0000256" key="4">
    <source>
        <dbReference type="ARBA" id="ARBA00022490"/>
    </source>
</evidence>
<keyword evidence="10" id="KW-0902">Two-component regulatory system</keyword>
<dbReference type="PRINTS" id="PR00344">
    <property type="entry name" value="BCTRLSENSOR"/>
</dbReference>
<dbReference type="InterPro" id="IPR011006">
    <property type="entry name" value="CheY-like_superfamily"/>
</dbReference>
<evidence type="ECO:0000313" key="20">
    <source>
        <dbReference type="Proteomes" id="UP000280296"/>
    </source>
</evidence>
<feature type="domain" description="PAC" evidence="18">
    <location>
        <begin position="183"/>
        <end position="235"/>
    </location>
</feature>
<dbReference type="InterPro" id="IPR000014">
    <property type="entry name" value="PAS"/>
</dbReference>
<keyword evidence="8" id="KW-0418">Kinase</keyword>
<comment type="catalytic activity">
    <reaction evidence="1">
        <text>ATP + protein L-histidine = ADP + protein N-phospho-L-histidine.</text>
        <dbReference type="EC" id="2.7.13.3"/>
    </reaction>
</comment>
<dbReference type="GO" id="GO:0000155">
    <property type="term" value="F:phosphorelay sensor kinase activity"/>
    <property type="evidence" value="ECO:0007669"/>
    <property type="project" value="InterPro"/>
</dbReference>
<dbReference type="InterPro" id="IPR036890">
    <property type="entry name" value="HATPase_C_sf"/>
</dbReference>
<evidence type="ECO:0000256" key="13">
    <source>
        <dbReference type="PROSITE-ProRule" id="PRU00169"/>
    </source>
</evidence>
<dbReference type="InterPro" id="IPR005467">
    <property type="entry name" value="His_kinase_dom"/>
</dbReference>
<dbReference type="Pfam" id="PF08447">
    <property type="entry name" value="PAS_3"/>
    <property type="match status" value="1"/>
</dbReference>
<evidence type="ECO:0000256" key="12">
    <source>
        <dbReference type="ARBA" id="ARBA00068150"/>
    </source>
</evidence>
<dbReference type="PANTHER" id="PTHR45339:SF1">
    <property type="entry name" value="HYBRID SIGNAL TRANSDUCTION HISTIDINE KINASE J"/>
    <property type="match status" value="1"/>
</dbReference>
<reference evidence="19 20" key="2">
    <citation type="submission" date="2019-01" db="EMBL/GenBank/DDBJ databases">
        <title>Tautonia sociabilis, a novel thermotolerant planctomycete of Isosphaeraceae family, isolated from a 4000 m deep subterranean habitat.</title>
        <authorList>
            <person name="Kovaleva O.L."/>
            <person name="Elcheninov A.G."/>
            <person name="Van Heerden E."/>
            <person name="Toshchakov S.V."/>
            <person name="Novikov A."/>
            <person name="Bonch-Osmolovskaya E.A."/>
            <person name="Kublanov I.V."/>
        </authorList>
    </citation>
    <scope>NUCLEOTIDE SEQUENCE [LARGE SCALE GENOMIC DNA]</scope>
    <source>
        <strain evidence="19 20">GM2012</strain>
    </source>
</reference>
<evidence type="ECO:0000256" key="5">
    <source>
        <dbReference type="ARBA" id="ARBA00022553"/>
    </source>
</evidence>
<dbReference type="InterPro" id="IPR003594">
    <property type="entry name" value="HATPase_dom"/>
</dbReference>
<dbReference type="EMBL" id="RYZH01000073">
    <property type="protein sequence ID" value="RUL82326.1"/>
    <property type="molecule type" value="Genomic_DNA"/>
</dbReference>
<gene>
    <name evidence="19" type="ORF">TsocGM_23720</name>
</gene>
<dbReference type="PROSITE" id="PS50110">
    <property type="entry name" value="RESPONSE_REGULATORY"/>
    <property type="match status" value="1"/>
</dbReference>
<dbReference type="NCBIfam" id="TIGR00229">
    <property type="entry name" value="sensory_box"/>
    <property type="match status" value="2"/>
</dbReference>
<dbReference type="GO" id="GO:0005524">
    <property type="term" value="F:ATP binding"/>
    <property type="evidence" value="ECO:0007669"/>
    <property type="project" value="UniProtKB-KW"/>
</dbReference>
<dbReference type="InterPro" id="IPR003661">
    <property type="entry name" value="HisK_dim/P_dom"/>
</dbReference>
<dbReference type="OrthoDB" id="9762493at2"/>
<keyword evidence="20" id="KW-1185">Reference proteome</keyword>
<dbReference type="Gene3D" id="3.40.50.2300">
    <property type="match status" value="1"/>
</dbReference>